<dbReference type="KEGG" id="sacd:HS1genome_0741"/>
<dbReference type="Proteomes" id="UP000616143">
    <property type="component" value="Unassembled WGS sequence"/>
</dbReference>
<evidence type="ECO:0000313" key="1">
    <source>
        <dbReference type="EMBL" id="BBD72352.1"/>
    </source>
</evidence>
<dbReference type="GeneID" id="38666245"/>
<gene>
    <name evidence="2" type="ORF">GCM10007116_04810</name>
    <name evidence="1" type="ORF">HS1genome_0741</name>
</gene>
<reference evidence="3" key="2">
    <citation type="submission" date="2018-04" db="EMBL/GenBank/DDBJ databases">
        <title>Complete genome sequence of Sulfodiicoccus acidiphilus strain HS-1.</title>
        <authorList>
            <person name="Sakai H.D."/>
            <person name="Kurosawa N."/>
        </authorList>
    </citation>
    <scope>NUCLEOTIDE SEQUENCE [LARGE SCALE GENOMIC DNA]</scope>
    <source>
        <strain evidence="3">HS-1</strain>
    </source>
</reference>
<reference evidence="2" key="1">
    <citation type="journal article" date="2014" name="Int. J. Syst. Evol. Microbiol.">
        <title>Complete genome sequence of Corynebacterium casei LMG S-19264T (=DSM 44701T), isolated from a smear-ripened cheese.</title>
        <authorList>
            <consortium name="US DOE Joint Genome Institute (JGI-PGF)"/>
            <person name="Walter F."/>
            <person name="Albersmeier A."/>
            <person name="Kalinowski J."/>
            <person name="Ruckert C."/>
        </authorList>
    </citation>
    <scope>NUCLEOTIDE SEQUENCE</scope>
    <source>
        <strain evidence="2">JCM 31740</strain>
    </source>
</reference>
<dbReference type="OrthoDB" id="39107at2157"/>
<protein>
    <recommendedName>
        <fullName evidence="4">ATPase</fullName>
    </recommendedName>
</protein>
<evidence type="ECO:0008006" key="4">
    <source>
        <dbReference type="Google" id="ProtNLM"/>
    </source>
</evidence>
<dbReference type="AlphaFoldDB" id="A0A348B2F0"/>
<accession>A0A348B2F0</accession>
<evidence type="ECO:0000313" key="2">
    <source>
        <dbReference type="EMBL" id="GGT90089.1"/>
    </source>
</evidence>
<sequence>MRLLVSGLLRTDSGKTTTAIGILSRLREVGLKLAPLKPVAGHNAWYSFSTLLRSVELGILVGNDVLRYHDELGADPLKVNPFDVLFGVPDPEFFRDNVRSYLNYLENGMPVMLRVSDCSSGNSTHLVTNSLRYLPGGLRKHVTELERKVSATMVEESYVWDLVQKSWFLTDPCVKGKDVLIESYNDAAAPTPSSLATDFSLIVAPGRIFLYKGEDFRKVVEFLGSPWSVSSSEAFKYLKALRSFHVEPLSPDSLGAVADFIANSHEG</sequence>
<dbReference type="Proteomes" id="UP000276741">
    <property type="component" value="Chromosome"/>
</dbReference>
<dbReference type="EMBL" id="BMQS01000004">
    <property type="protein sequence ID" value="GGT90089.1"/>
    <property type="molecule type" value="Genomic_DNA"/>
</dbReference>
<evidence type="ECO:0000313" key="3">
    <source>
        <dbReference type="Proteomes" id="UP000276741"/>
    </source>
</evidence>
<reference evidence="1" key="3">
    <citation type="journal article" date="2019" name="BMC Res. Notes">
        <title>Complete genome sequence of the Sulfodiicoccus acidiphilus strain HS-1T, the first crenarchaeon that lacks polB3, isolated from an acidic hot spring in Ohwaku-dani, Hakone, Japan.</title>
        <authorList>
            <person name="Sakai H.D."/>
            <person name="Kurosawa N."/>
        </authorList>
    </citation>
    <scope>NUCLEOTIDE SEQUENCE</scope>
    <source>
        <strain evidence="1">HS-1</strain>
    </source>
</reference>
<proteinExistence type="predicted"/>
<reference evidence="2" key="4">
    <citation type="submission" date="2020-09" db="EMBL/GenBank/DDBJ databases">
        <authorList>
            <person name="Sun Q."/>
            <person name="Ohkuma M."/>
        </authorList>
    </citation>
    <scope>NUCLEOTIDE SEQUENCE</scope>
    <source>
        <strain evidence="2">JCM 31740</strain>
    </source>
</reference>
<name>A0A348B2F0_9CREN</name>
<dbReference type="RefSeq" id="WP_126449682.1">
    <property type="nucleotide sequence ID" value="NZ_AP018553.1"/>
</dbReference>
<dbReference type="EMBL" id="AP018553">
    <property type="protein sequence ID" value="BBD72352.1"/>
    <property type="molecule type" value="Genomic_DNA"/>
</dbReference>
<keyword evidence="3" id="KW-1185">Reference proteome</keyword>
<organism evidence="1 3">
    <name type="scientific">Sulfodiicoccus acidiphilus</name>
    <dbReference type="NCBI Taxonomy" id="1670455"/>
    <lineage>
        <taxon>Archaea</taxon>
        <taxon>Thermoproteota</taxon>
        <taxon>Thermoprotei</taxon>
        <taxon>Sulfolobales</taxon>
        <taxon>Sulfolobaceae</taxon>
        <taxon>Sulfodiicoccus</taxon>
    </lineage>
</organism>